<dbReference type="Proteomes" id="UP000033140">
    <property type="component" value="Unassembled WGS sequence"/>
</dbReference>
<evidence type="ECO:0000256" key="2">
    <source>
        <dbReference type="ARBA" id="ARBA00022679"/>
    </source>
</evidence>
<evidence type="ECO:0000256" key="3">
    <source>
        <dbReference type="ARBA" id="ARBA00022691"/>
    </source>
</evidence>
<dbReference type="CDD" id="cd09917">
    <property type="entry name" value="F-box_SF"/>
    <property type="match status" value="1"/>
</dbReference>
<feature type="compositionally biased region" description="Low complexity" evidence="5">
    <location>
        <begin position="345"/>
        <end position="379"/>
    </location>
</feature>
<dbReference type="Gene3D" id="3.80.10.10">
    <property type="entry name" value="Ribonuclease Inhibitor"/>
    <property type="match status" value="3"/>
</dbReference>
<dbReference type="STRING" id="698492.A0A0E9NG01"/>
<dbReference type="Pfam" id="PF25372">
    <property type="entry name" value="DUF7885"/>
    <property type="match status" value="1"/>
</dbReference>
<dbReference type="SMART" id="SM00367">
    <property type="entry name" value="LRR_CC"/>
    <property type="match status" value="7"/>
</dbReference>
<dbReference type="InterPro" id="IPR032675">
    <property type="entry name" value="LRR_dom_sf"/>
</dbReference>
<comment type="pathway">
    <text evidence="1">Secondary metabolite biosynthesis.</text>
</comment>
<evidence type="ECO:0000313" key="7">
    <source>
        <dbReference type="EMBL" id="GAO48335.1"/>
    </source>
</evidence>
<evidence type="ECO:0000259" key="6">
    <source>
        <dbReference type="PROSITE" id="PS50181"/>
    </source>
</evidence>
<dbReference type="SUPFAM" id="SSF53335">
    <property type="entry name" value="S-adenosyl-L-methionine-dependent methyltransferases"/>
    <property type="match status" value="1"/>
</dbReference>
<dbReference type="InterPro" id="IPR041698">
    <property type="entry name" value="Methyltransf_25"/>
</dbReference>
<dbReference type="SMART" id="SM00256">
    <property type="entry name" value="FBOX"/>
    <property type="match status" value="1"/>
</dbReference>
<dbReference type="SUPFAM" id="SSF81383">
    <property type="entry name" value="F-box domain"/>
    <property type="match status" value="1"/>
</dbReference>
<evidence type="ECO:0000256" key="5">
    <source>
        <dbReference type="SAM" id="MobiDB-lite"/>
    </source>
</evidence>
<proteinExistence type="inferred from homology"/>
<dbReference type="InterPro" id="IPR029063">
    <property type="entry name" value="SAM-dependent_MTases_sf"/>
</dbReference>
<evidence type="ECO:0000256" key="1">
    <source>
        <dbReference type="ARBA" id="ARBA00005179"/>
    </source>
</evidence>
<dbReference type="EMBL" id="BACD03000014">
    <property type="protein sequence ID" value="GAO48335.1"/>
    <property type="molecule type" value="Genomic_DNA"/>
</dbReference>
<dbReference type="InterPro" id="IPR057207">
    <property type="entry name" value="FBXL15_LRR"/>
</dbReference>
<feature type="compositionally biased region" description="Polar residues" evidence="5">
    <location>
        <begin position="420"/>
        <end position="429"/>
    </location>
</feature>
<dbReference type="PANTHER" id="PTHR35897:SF1">
    <property type="entry name" value="METHYLTRANSFERASE AUSD"/>
    <property type="match status" value="1"/>
</dbReference>
<feature type="region of interest" description="Disordered" evidence="5">
    <location>
        <begin position="895"/>
        <end position="938"/>
    </location>
</feature>
<evidence type="ECO:0000313" key="8">
    <source>
        <dbReference type="Proteomes" id="UP000033140"/>
    </source>
</evidence>
<dbReference type="Gene3D" id="3.40.50.150">
    <property type="entry name" value="Vaccinia Virus protein VP39"/>
    <property type="match status" value="1"/>
</dbReference>
<accession>A0A0E9NG01</accession>
<protein>
    <recommendedName>
        <fullName evidence="6">F-box domain-containing protein</fullName>
    </recommendedName>
</protein>
<dbReference type="InterPro" id="IPR036047">
    <property type="entry name" value="F-box-like_dom_sf"/>
</dbReference>
<dbReference type="InterPro" id="IPR001810">
    <property type="entry name" value="F-box_dom"/>
</dbReference>
<reference evidence="7 8" key="3">
    <citation type="journal article" date="2015" name="Genome Announc.">
        <title>Draft Genome Sequence of the Archiascomycetous Yeast Saitoella complicata.</title>
        <authorList>
            <person name="Yamauchi K."/>
            <person name="Kondo S."/>
            <person name="Hamamoto M."/>
            <person name="Takahashi Y."/>
            <person name="Ogura Y."/>
            <person name="Hayashi T."/>
            <person name="Nishida H."/>
        </authorList>
    </citation>
    <scope>NUCLEOTIDE SEQUENCE [LARGE SCALE GENOMIC DNA]</scope>
    <source>
        <strain evidence="7 8">NRRL Y-17804</strain>
    </source>
</reference>
<keyword evidence="3" id="KW-0949">S-adenosyl-L-methionine</keyword>
<feature type="compositionally biased region" description="Low complexity" evidence="5">
    <location>
        <begin position="386"/>
        <end position="411"/>
    </location>
</feature>
<dbReference type="AlphaFoldDB" id="A0A0E9NG01"/>
<dbReference type="PROSITE" id="PS50181">
    <property type="entry name" value="FBOX"/>
    <property type="match status" value="1"/>
</dbReference>
<dbReference type="GO" id="GO:0016740">
    <property type="term" value="F:transferase activity"/>
    <property type="evidence" value="ECO:0007669"/>
    <property type="project" value="UniProtKB-KW"/>
</dbReference>
<organism evidence="7 8">
    <name type="scientific">Saitoella complicata (strain BCRC 22490 / CBS 7301 / JCM 7358 / NBRC 10748 / NRRL Y-17804)</name>
    <dbReference type="NCBI Taxonomy" id="698492"/>
    <lineage>
        <taxon>Eukaryota</taxon>
        <taxon>Fungi</taxon>
        <taxon>Dikarya</taxon>
        <taxon>Ascomycota</taxon>
        <taxon>Taphrinomycotina</taxon>
        <taxon>Taphrinomycotina incertae sedis</taxon>
        <taxon>Saitoella</taxon>
    </lineage>
</organism>
<reference evidence="7 8" key="1">
    <citation type="journal article" date="2011" name="J. Gen. Appl. Microbiol.">
        <title>Draft genome sequencing of the enigmatic yeast Saitoella complicata.</title>
        <authorList>
            <person name="Nishida H."/>
            <person name="Hamamoto M."/>
            <person name="Sugiyama J."/>
        </authorList>
    </citation>
    <scope>NUCLEOTIDE SEQUENCE [LARGE SCALE GENOMIC DNA]</scope>
    <source>
        <strain evidence="7 8">NRRL Y-17804</strain>
    </source>
</reference>
<feature type="compositionally biased region" description="Basic residues" evidence="5">
    <location>
        <begin position="914"/>
        <end position="925"/>
    </location>
</feature>
<gene>
    <name evidence="7" type="ORF">G7K_2509-t1</name>
</gene>
<comment type="similarity">
    <text evidence="4">Belongs to the class I-like SAM-binding methyltransferase superfamily.</text>
</comment>
<feature type="domain" description="F-box" evidence="6">
    <location>
        <begin position="463"/>
        <end position="509"/>
    </location>
</feature>
<dbReference type="Pfam" id="PF13649">
    <property type="entry name" value="Methyltransf_25"/>
    <property type="match status" value="1"/>
</dbReference>
<dbReference type="InterPro" id="IPR051654">
    <property type="entry name" value="Meroterpenoid_MTases"/>
</dbReference>
<evidence type="ECO:0000256" key="4">
    <source>
        <dbReference type="ARBA" id="ARBA00038314"/>
    </source>
</evidence>
<dbReference type="PANTHER" id="PTHR35897">
    <property type="entry name" value="METHYLTRANSFERASE AUSD"/>
    <property type="match status" value="1"/>
</dbReference>
<dbReference type="Pfam" id="PF12937">
    <property type="entry name" value="F-box-like"/>
    <property type="match status" value="1"/>
</dbReference>
<comment type="caution">
    <text evidence="7">The sequence shown here is derived from an EMBL/GenBank/DDBJ whole genome shotgun (WGS) entry which is preliminary data.</text>
</comment>
<keyword evidence="8" id="KW-1185">Reference proteome</keyword>
<keyword evidence="2" id="KW-0808">Transferase</keyword>
<feature type="region of interest" description="Disordered" evidence="5">
    <location>
        <begin position="316"/>
        <end position="435"/>
    </location>
</feature>
<name>A0A0E9NG01_SAICN</name>
<dbReference type="SUPFAM" id="SSF52047">
    <property type="entry name" value="RNI-like"/>
    <property type="match status" value="1"/>
</dbReference>
<reference evidence="7 8" key="2">
    <citation type="journal article" date="2014" name="J. Gen. Appl. Microbiol.">
        <title>The early diverging ascomycetous budding yeast Saitoella complicata has three histone deacetylases belonging to the Clr6, Hos2, and Rpd3 lineages.</title>
        <authorList>
            <person name="Nishida H."/>
            <person name="Matsumoto T."/>
            <person name="Kondo S."/>
            <person name="Hamamoto M."/>
            <person name="Yoshikawa H."/>
        </authorList>
    </citation>
    <scope>NUCLEOTIDE SEQUENCE [LARGE SCALE GENOMIC DNA]</scope>
    <source>
        <strain evidence="7 8">NRRL Y-17804</strain>
    </source>
</reference>
<feature type="compositionally biased region" description="Basic and acidic residues" evidence="5">
    <location>
        <begin position="895"/>
        <end position="908"/>
    </location>
</feature>
<dbReference type="InterPro" id="IPR006553">
    <property type="entry name" value="Leu-rich_rpt_Cys-con_subtyp"/>
</dbReference>
<sequence>MSFAVASRRHVVIAPLPRNSTPDIYSTRIPNYHTSNTIEMAEEVKLSKDTLALFKHYSGWEDNERVKQNIIKVRDEALGIYAYPCLQRNRFLESRMKQHFYYNTLLQSCENAIASGGSLKLLDVGCCFGTDVRQLVLDGFPAHEITALDMSQDFIDLGYKLFHHGPESLPVRFIAADMLADDFWESHGDLKGAFDVVYTGSFYHLFDEAECVQVTKVLAALTKPGGAVFGRQRGHKDTDEAAAGHMQYNNKPRKLYSPKSFATLWKETVGWEKCEARTTNGEGDDGSREASERGFLEWVRTAKWGSGTEFSYGAQLRSLGRQRPTEAVQGQGKTAQRRRVLPLTSPAMFSSAPSSSQNPADRPSSAASSSTTSRSPGSSKKQNPFKRLIQLSRSSSLIKSASSSRPSSRQQEYYGHPLPSFNSYPTDSLHTPAGTPTVEHQEIVFDCVEYVTVGGRFMPVKPSNHWRRLPTELKLQILSHLSPSDRMAASRTCKDFQKHCSDGSLWSTFDTKTFYSKISADQLVKLIASAGSFIQDLNLRGCAQLREKEVDLIAHACRNLSAVSLEGVRAFDGPALSHLLTRNSRLLHLDVSTLNCVTNSTCQQIALACPRLETIDLSWCSNVDARGVQRLLQGCSQIKSLAICECTGFNQPRAMLALHDCETLERLHMSGCTDLSDDSIKVLMEGLDEDNYDLPPPKRLTHLNLSRCKDLTDAALRYMAGPFANLKKLEMANLPSITDNGLCVLLGTLPSLTHLDLENCAQLTDRTLSVLAMAPCAPQLKHLQLSYCEQVTDVGVGAILQECAALKQLDLDNTKITNAVLADAVRLVRHRPQGSPHLCLVCYDCANVTWAGVREVLSLNAEIKPTSSTNSIVRLKCYYGWQKVVNAHTRRVLRDVRRGDHSQREHEQVQGTQKARKTSSCRNRRAGPGASGEQTKSLQHHVRQSLRYITNNNLARSWYAV</sequence>